<dbReference type="InterPro" id="IPR056242">
    <property type="entry name" value="PIN_TASOR"/>
</dbReference>
<protein>
    <submittedName>
        <fullName evidence="5">Uncharacterized protein</fullName>
    </submittedName>
</protein>
<feature type="region of interest" description="Disordered" evidence="2">
    <location>
        <begin position="915"/>
        <end position="971"/>
    </location>
</feature>
<gene>
    <name evidence="5" type="ORF">MSPICULIGERA_LOCUS10962</name>
</gene>
<dbReference type="AlphaFoldDB" id="A0AA36FY80"/>
<dbReference type="Proteomes" id="UP001177023">
    <property type="component" value="Unassembled WGS sequence"/>
</dbReference>
<evidence type="ECO:0000313" key="6">
    <source>
        <dbReference type="Proteomes" id="UP001177023"/>
    </source>
</evidence>
<dbReference type="InterPro" id="IPR022188">
    <property type="entry name" value="TASOR_DUF3715"/>
</dbReference>
<feature type="region of interest" description="Disordered" evidence="2">
    <location>
        <begin position="442"/>
        <end position="563"/>
    </location>
</feature>
<feature type="compositionally biased region" description="Basic and acidic residues" evidence="2">
    <location>
        <begin position="623"/>
        <end position="632"/>
    </location>
</feature>
<dbReference type="InterPro" id="IPR046432">
    <property type="entry name" value="TASOR"/>
</dbReference>
<dbReference type="Pfam" id="PF24630">
    <property type="entry name" value="PIN_TASOR"/>
    <property type="match status" value="1"/>
</dbReference>
<dbReference type="Pfam" id="PF12509">
    <property type="entry name" value="DUF3715"/>
    <property type="match status" value="1"/>
</dbReference>
<dbReference type="GO" id="GO:0045814">
    <property type="term" value="P:negative regulation of gene expression, epigenetic"/>
    <property type="evidence" value="ECO:0007669"/>
    <property type="project" value="InterPro"/>
</dbReference>
<feature type="compositionally biased region" description="Basic and acidic residues" evidence="2">
    <location>
        <begin position="442"/>
        <end position="455"/>
    </location>
</feature>
<feature type="domain" description="TASOR PIN" evidence="4">
    <location>
        <begin position="1082"/>
        <end position="1232"/>
    </location>
</feature>
<feature type="compositionally biased region" description="Basic and acidic residues" evidence="2">
    <location>
        <begin position="537"/>
        <end position="551"/>
    </location>
</feature>
<feature type="region of interest" description="Disordered" evidence="2">
    <location>
        <begin position="592"/>
        <end position="724"/>
    </location>
</feature>
<comment type="caution">
    <text evidence="5">The sequence shown here is derived from an EMBL/GenBank/DDBJ whole genome shotgun (WGS) entry which is preliminary data.</text>
</comment>
<sequence>MDPFSFVLAAPTNKRFVKKRRVEPEPVSDDVEPESSYHYEQLQQGSAELKELEHMLHTHLSDKSLKLTVHKADKIHNPWLSHRFSKYCKWLKGKGFPNTESWGFQQSHYTKDERAYIATEGLAVDNSINDDLGDPKNGVYLSKHVDMVSQQCFTFTTQGQPLVVDILVCKMALGKTMMVGMGSKDLDPSPSYTSNAVNQAQQDRNSRTVDRMDSCRRDMVNNCGRGKLTRYDLQPSVYEGPLQLLGLMLPISLTSPVDALWKPEILSPDLDFSTLATWKAALDDPILGEFMEKDNRGLLLRKPYISLKSGWMATYFLVRPEADGERFRSLVSALTNTRTLLLVVEGDFQVSLIPPGEISDHLGFPALTAGPHLHLILTKNRHLYSGSRLDSNVEMKGTTRYPSVIDEVDPSQPLLADMILEDHANLIDGDSGINAYVRNGRKAEKDGKAASREKPLLPPFGSEMLKSTQLSMRPPKSDAKATNEGKASEVRPAKSSSNDDAKNSKEDPRSKRPNPEVEYEPKSPTYGEIDDMAPVGDPRKVPAKPVEEVYEPKSPTYGDIDDLEPVSAMLDPRKQPPAATSVPIVDFRSILSSGGRAATKEERPASEAQAEDESPKHPPKKSHAQEPRKRLSELPMPPKAMNKEEYDPETLEFSTDLHGFDADASPAPSPRNDDLDSLNGASSPSHADEEDLRPVNQFEPLVQPQEPRPAITMHDDEPSNHANHFALANIFGMASRPQPVSDVHKKPVVSDIHNFLSQFVKTEPTSQFQQPIITEDDGDDEDDSVRSPTSCSAPQSPPPGDVGSVAVSIPLDRGDPGTQDLDLRGPFDTDGDVDLRGPLPMPPHVPPPRAIPTESQFPAFPPLNAGQEMFVKQHLMHTMSNVLGISPGVKQCIPKPGLLAKPNLPAAPQPNRPSFGYFMCPPRPASREPVPPPRIPPLHVPVPQSPDSAPGSPDEFPASPDQSIDPDNVFGEGLQASVAPKIIPIGSASPSIPSQLTPPLGGVPRMVAPPASHQFFPQPAPAPVPLLSPNLLAATNRAPPYGFGGHRPPPLLPPPGRISAPRIGDGSLGPARLPLGNTTLTIIIPDTLYFTMPVTNLSREYMEQLFRRLEFVGAQCNHGFSVHIHSTCLKSMEDRLNKLPRNDPSWAHWRGLQDIFLGYAQRPLVKVLGQHDCDRAKRSTEQVLTCMRQIRVAQQCPVTLVFMTDVSPVAEMGQRIIREGFLLETPASLMQRLS</sequence>
<accession>A0AA36FY80</accession>
<dbReference type="Gene3D" id="3.90.228.10">
    <property type="match status" value="1"/>
</dbReference>
<reference evidence="5" key="1">
    <citation type="submission" date="2023-06" db="EMBL/GenBank/DDBJ databases">
        <authorList>
            <person name="Delattre M."/>
        </authorList>
    </citation>
    <scope>NUCLEOTIDE SEQUENCE</scope>
    <source>
        <strain evidence="5">AF72</strain>
    </source>
</reference>
<evidence type="ECO:0000313" key="5">
    <source>
        <dbReference type="EMBL" id="CAJ0572578.1"/>
    </source>
</evidence>
<feature type="compositionally biased region" description="Basic and acidic residues" evidence="2">
    <location>
        <begin position="475"/>
        <end position="521"/>
    </location>
</feature>
<evidence type="ECO:0000259" key="3">
    <source>
        <dbReference type="Pfam" id="PF12509"/>
    </source>
</evidence>
<name>A0AA36FY80_9BILA</name>
<evidence type="ECO:0000256" key="1">
    <source>
        <dbReference type="ARBA" id="ARBA00008058"/>
    </source>
</evidence>
<feature type="compositionally biased region" description="Acidic residues" evidence="2">
    <location>
        <begin position="774"/>
        <end position="783"/>
    </location>
</feature>
<feature type="compositionally biased region" description="Polar residues" evidence="2">
    <location>
        <begin position="190"/>
        <end position="203"/>
    </location>
</feature>
<proteinExistence type="inferred from homology"/>
<keyword evidence="6" id="KW-1185">Reference proteome</keyword>
<feature type="compositionally biased region" description="Polar residues" evidence="2">
    <location>
        <begin position="762"/>
        <end position="772"/>
    </location>
</feature>
<dbReference type="EMBL" id="CATQJA010002600">
    <property type="protein sequence ID" value="CAJ0572578.1"/>
    <property type="molecule type" value="Genomic_DNA"/>
</dbReference>
<evidence type="ECO:0000256" key="2">
    <source>
        <dbReference type="SAM" id="MobiDB-lite"/>
    </source>
</evidence>
<organism evidence="5 6">
    <name type="scientific">Mesorhabditis spiculigera</name>
    <dbReference type="NCBI Taxonomy" id="96644"/>
    <lineage>
        <taxon>Eukaryota</taxon>
        <taxon>Metazoa</taxon>
        <taxon>Ecdysozoa</taxon>
        <taxon>Nematoda</taxon>
        <taxon>Chromadorea</taxon>
        <taxon>Rhabditida</taxon>
        <taxon>Rhabditina</taxon>
        <taxon>Rhabditomorpha</taxon>
        <taxon>Rhabditoidea</taxon>
        <taxon>Rhabditidae</taxon>
        <taxon>Mesorhabditinae</taxon>
        <taxon>Mesorhabditis</taxon>
    </lineage>
</organism>
<dbReference type="GO" id="GO:0005654">
    <property type="term" value="C:nucleoplasm"/>
    <property type="evidence" value="ECO:0007669"/>
    <property type="project" value="TreeGrafter"/>
</dbReference>
<feature type="region of interest" description="Disordered" evidence="2">
    <location>
        <begin position="762"/>
        <end position="826"/>
    </location>
</feature>
<feature type="domain" description="TASOR pseudo-PARP" evidence="3">
    <location>
        <begin position="117"/>
        <end position="202"/>
    </location>
</feature>
<evidence type="ECO:0000259" key="4">
    <source>
        <dbReference type="Pfam" id="PF24630"/>
    </source>
</evidence>
<dbReference type="PANTHER" id="PTHR16207:SF11">
    <property type="entry name" value="SET DOMAIN-CONTAINING PROTEIN"/>
    <property type="match status" value="1"/>
</dbReference>
<dbReference type="PANTHER" id="PTHR16207">
    <property type="entry name" value="SET DOMAIN-CONTAINING PROTEIN"/>
    <property type="match status" value="1"/>
</dbReference>
<feature type="region of interest" description="Disordered" evidence="2">
    <location>
        <begin position="189"/>
        <end position="211"/>
    </location>
</feature>
<feature type="non-terminal residue" evidence="5">
    <location>
        <position position="1"/>
    </location>
</feature>
<feature type="compositionally biased region" description="Pro residues" evidence="2">
    <location>
        <begin position="921"/>
        <end position="944"/>
    </location>
</feature>
<comment type="similarity">
    <text evidence="1">Belongs to the TASOR family.</text>
</comment>